<dbReference type="Pfam" id="PF01074">
    <property type="entry name" value="Glyco_hydro_38N"/>
    <property type="match status" value="1"/>
</dbReference>
<name>A0AAW9IZT1_CLOPF</name>
<dbReference type="GO" id="GO:0004559">
    <property type="term" value="F:alpha-mannosidase activity"/>
    <property type="evidence" value="ECO:0007669"/>
    <property type="project" value="InterPro"/>
</dbReference>
<feature type="chain" id="PRO_5043409861" description="Glycoside hydrolase family 38 N-terminal domain-containing protein" evidence="1">
    <location>
        <begin position="30"/>
        <end position="259"/>
    </location>
</feature>
<keyword evidence="1" id="KW-0732">Signal</keyword>
<evidence type="ECO:0000313" key="4">
    <source>
        <dbReference type="Proteomes" id="UP001289066"/>
    </source>
</evidence>
<organism evidence="3 4">
    <name type="scientific">Clostridium perfringens</name>
    <dbReference type="NCBI Taxonomy" id="1502"/>
    <lineage>
        <taxon>Bacteria</taxon>
        <taxon>Bacillati</taxon>
        <taxon>Bacillota</taxon>
        <taxon>Clostridia</taxon>
        <taxon>Eubacteriales</taxon>
        <taxon>Clostridiaceae</taxon>
        <taxon>Clostridium</taxon>
    </lineage>
</organism>
<accession>A0AAW9IZT1</accession>
<dbReference type="Gene3D" id="3.20.110.10">
    <property type="entry name" value="Glycoside hydrolase 38, N terminal domain"/>
    <property type="match status" value="1"/>
</dbReference>
<reference evidence="3" key="1">
    <citation type="submission" date="2019-11" db="EMBL/GenBank/DDBJ databases">
        <title>Characterization of Clostridium perfringens isolates from swine manure treated agricultural soils.</title>
        <authorList>
            <person name="Wushke S.T."/>
        </authorList>
    </citation>
    <scope>NUCLEOTIDE SEQUENCE</scope>
    <source>
        <strain evidence="3">X15</strain>
    </source>
</reference>
<dbReference type="InterPro" id="IPR011330">
    <property type="entry name" value="Glyco_hydro/deAcase_b/a-brl"/>
</dbReference>
<dbReference type="InterPro" id="IPR027291">
    <property type="entry name" value="Glyco_hydro_38_N_sf"/>
</dbReference>
<proteinExistence type="predicted"/>
<evidence type="ECO:0000313" key="3">
    <source>
        <dbReference type="EMBL" id="MDZ5034056.1"/>
    </source>
</evidence>
<feature type="non-terminal residue" evidence="3">
    <location>
        <position position="259"/>
    </location>
</feature>
<dbReference type="Proteomes" id="UP001289066">
    <property type="component" value="Unassembled WGS sequence"/>
</dbReference>
<feature type="domain" description="Glycoside hydrolase family 38 N-terminal" evidence="2">
    <location>
        <begin position="47"/>
        <end position="223"/>
    </location>
</feature>
<gene>
    <name evidence="3" type="ORF">GNF81_15115</name>
</gene>
<dbReference type="AlphaFoldDB" id="A0AAW9IZT1"/>
<protein>
    <recommendedName>
        <fullName evidence="2">Glycoside hydrolase family 38 N-terminal domain-containing protein</fullName>
    </recommendedName>
</protein>
<comment type="caution">
    <text evidence="3">The sequence shown here is derived from an EMBL/GenBank/DDBJ whole genome shotgun (WGS) entry which is preliminary data.</text>
</comment>
<dbReference type="InterPro" id="IPR000602">
    <property type="entry name" value="Glyco_hydro_38_N"/>
</dbReference>
<evidence type="ECO:0000259" key="2">
    <source>
        <dbReference type="Pfam" id="PF01074"/>
    </source>
</evidence>
<sequence length="259" mass="29341">MKRYKGMKKRFKKPLILGMVLSFTLQGMAIPVSAKEEDPDVVLAYKTHFDIGFTDFAKNVIDRYRTTFIDNALKSIDESSSLPEEEQFKWILPGWPLAKIMEDWSGQTEERKQKIDEAIENDRILVHGLPFSLESEALDLEDMVRSMNYSSEIARKYGKDLPISGKMTDVPEQSWILPTLLKHAGIEFLHLGCNPASTPPDVPPLFWWEGPDGSRVLTMYSKDYGVGALPPEDWPYDVWLGLKMTGDNAGPPSISNVEN</sequence>
<dbReference type="GO" id="GO:0006013">
    <property type="term" value="P:mannose metabolic process"/>
    <property type="evidence" value="ECO:0007669"/>
    <property type="project" value="InterPro"/>
</dbReference>
<feature type="signal peptide" evidence="1">
    <location>
        <begin position="1"/>
        <end position="29"/>
    </location>
</feature>
<dbReference type="EMBL" id="WNVG01000184">
    <property type="protein sequence ID" value="MDZ5034056.1"/>
    <property type="molecule type" value="Genomic_DNA"/>
</dbReference>
<evidence type="ECO:0000256" key="1">
    <source>
        <dbReference type="SAM" id="SignalP"/>
    </source>
</evidence>
<dbReference type="SUPFAM" id="SSF88713">
    <property type="entry name" value="Glycoside hydrolase/deacetylase"/>
    <property type="match status" value="1"/>
</dbReference>